<reference evidence="1 2" key="1">
    <citation type="submission" date="2018-06" db="EMBL/GenBank/DDBJ databases">
        <authorList>
            <consortium name="Pathogen Informatics"/>
            <person name="Doyle S."/>
        </authorList>
    </citation>
    <scope>NUCLEOTIDE SEQUENCE [LARGE SCALE GENOMIC DNA]</scope>
    <source>
        <strain evidence="1 2">NCTC10359</strain>
    </source>
</reference>
<name>A0A378TUI4_MORLA</name>
<evidence type="ECO:0000313" key="1">
    <source>
        <dbReference type="EMBL" id="STZ63363.1"/>
    </source>
</evidence>
<gene>
    <name evidence="1" type="ORF">NCTC10359_01788</name>
</gene>
<sequence length="88" mass="10595">MINPSIPVLPMPTNQKLKLNKQNNPINTNLGAYHAKRLYPKRRQKFMTKDYYEKMKEYYDDVVDYSIQDQNLMWMNLISCLWIYSQTG</sequence>
<organism evidence="1 2">
    <name type="scientific">Moraxella lacunata</name>
    <dbReference type="NCBI Taxonomy" id="477"/>
    <lineage>
        <taxon>Bacteria</taxon>
        <taxon>Pseudomonadati</taxon>
        <taxon>Pseudomonadota</taxon>
        <taxon>Gammaproteobacteria</taxon>
        <taxon>Moraxellales</taxon>
        <taxon>Moraxellaceae</taxon>
        <taxon>Moraxella</taxon>
    </lineage>
</organism>
<evidence type="ECO:0000313" key="2">
    <source>
        <dbReference type="Proteomes" id="UP000254437"/>
    </source>
</evidence>
<dbReference type="RefSeq" id="WP_115007501.1">
    <property type="nucleotide sequence ID" value="NZ_UGQU01000002.1"/>
</dbReference>
<dbReference type="Proteomes" id="UP000254437">
    <property type="component" value="Unassembled WGS sequence"/>
</dbReference>
<accession>A0A378TUI4</accession>
<dbReference type="AlphaFoldDB" id="A0A378TUI4"/>
<dbReference type="EMBL" id="UGQU01000002">
    <property type="protein sequence ID" value="STZ63363.1"/>
    <property type="molecule type" value="Genomic_DNA"/>
</dbReference>
<protein>
    <submittedName>
        <fullName evidence="1">Uncharacterized protein</fullName>
    </submittedName>
</protein>
<proteinExistence type="predicted"/>